<dbReference type="KEGG" id="bmic:BMR1_02g03035"/>
<dbReference type="RefSeq" id="XP_021338268.1">
    <property type="nucleotide sequence ID" value="XM_021481649.1"/>
</dbReference>
<reference evidence="3 4" key="1">
    <citation type="journal article" date="2012" name="Nucleic Acids Res.">
        <title>Sequencing of the smallest Apicomplexan genome from the human pathogen Babesia microti.</title>
        <authorList>
            <person name="Cornillot E."/>
            <person name="Hadj-Kaddour K."/>
            <person name="Dassouli A."/>
            <person name="Noel B."/>
            <person name="Ranwez V."/>
            <person name="Vacherie B."/>
            <person name="Augagneur Y."/>
            <person name="Bres V."/>
            <person name="Duclos A."/>
            <person name="Randazzo S."/>
            <person name="Carcy B."/>
            <person name="Debierre-Grockiego F."/>
            <person name="Delbecq S."/>
            <person name="Moubri-Menage K."/>
            <person name="Shams-Eldin H."/>
            <person name="Usmani-Brown S."/>
            <person name="Bringaud F."/>
            <person name="Wincker P."/>
            <person name="Vivares C.P."/>
            <person name="Schwarz R.T."/>
            <person name="Schetters T.P."/>
            <person name="Krause P.J."/>
            <person name="Gorenflot A."/>
            <person name="Berry V."/>
            <person name="Barbe V."/>
            <person name="Ben Mamoun C."/>
        </authorList>
    </citation>
    <scope>NUCLEOTIDE SEQUENCE [LARGE SCALE GENOMIC DNA]</scope>
    <source>
        <strain evidence="3 4">RI</strain>
    </source>
</reference>
<proteinExistence type="predicted"/>
<reference evidence="3 4" key="3">
    <citation type="journal article" date="2016" name="Sci. Rep.">
        <title>Genome-wide diversity and gene expression profiling of Babesia microti isolates identify polymorphic genes that mediate host-pathogen interactions.</title>
        <authorList>
            <person name="Silva J.C."/>
            <person name="Cornillot E."/>
            <person name="McCracken C."/>
            <person name="Usmani-Brown S."/>
            <person name="Dwivedi A."/>
            <person name="Ifeonu O.O."/>
            <person name="Crabtree J."/>
            <person name="Gotia H.T."/>
            <person name="Virji A.Z."/>
            <person name="Reynes C."/>
            <person name="Colinge J."/>
            <person name="Kumar V."/>
            <person name="Lawres L."/>
            <person name="Pazzi J.E."/>
            <person name="Pablo J.V."/>
            <person name="Hung C."/>
            <person name="Brancato J."/>
            <person name="Kumari P."/>
            <person name="Orvis J."/>
            <person name="Tretina K."/>
            <person name="Chibucos M."/>
            <person name="Ott S."/>
            <person name="Sadzewicz L."/>
            <person name="Sengamalay N."/>
            <person name="Shetty A.C."/>
            <person name="Su Q."/>
            <person name="Tallon L."/>
            <person name="Fraser C.M."/>
            <person name="Frutos R."/>
            <person name="Molina D.M."/>
            <person name="Krause P.J."/>
            <person name="Ben Mamoun C."/>
        </authorList>
    </citation>
    <scope>NUCLEOTIDE SEQUENCE [LARGE SCALE GENOMIC DNA]</scope>
    <source>
        <strain evidence="3 4">RI</strain>
    </source>
</reference>
<dbReference type="EMBL" id="FO082872">
    <property type="protein sequence ID" value="SJK86072.1"/>
    <property type="molecule type" value="Genomic_DNA"/>
</dbReference>
<gene>
    <name evidence="3" type="ORF">BMR1_02g03035</name>
</gene>
<evidence type="ECO:0000313" key="4">
    <source>
        <dbReference type="Proteomes" id="UP000002899"/>
    </source>
</evidence>
<reference evidence="3 4" key="2">
    <citation type="journal article" date="2013" name="PLoS ONE">
        <title>Whole genome mapping and re-organization of the nuclear and mitochondrial genomes of Babesia microti isolates.</title>
        <authorList>
            <person name="Cornillot E."/>
            <person name="Dassouli A."/>
            <person name="Garg A."/>
            <person name="Pachikara N."/>
            <person name="Randazzo S."/>
            <person name="Depoix D."/>
            <person name="Carcy B."/>
            <person name="Delbecq S."/>
            <person name="Frutos R."/>
            <person name="Silva J.C."/>
            <person name="Sutton R."/>
            <person name="Krause P.J."/>
            <person name="Mamoun C.B."/>
        </authorList>
    </citation>
    <scope>NUCLEOTIDE SEQUENCE [LARGE SCALE GENOMIC DNA]</scope>
    <source>
        <strain evidence="3 4">RI</strain>
    </source>
</reference>
<evidence type="ECO:0000256" key="1">
    <source>
        <dbReference type="PROSITE-ProRule" id="PRU00176"/>
    </source>
</evidence>
<keyword evidence="1" id="KW-0694">RNA-binding</keyword>
<dbReference type="GeneID" id="24424388"/>
<sequence>MPEPIVCKPRIVESHAMSFAVNFSIKYHFFTNFTALKTHLPRNFEKCRVHPNHLKNCWSRQFTNAVHDELEIKNPTKKRFDWLDDSLRDELLRKRRYSCRLSHQNLLLHIYNNLPTDLIINLANKIIAPYQALCKPVSKTRKAIYLHRFTTILCESLKHKSNIDETDKSRVYNIIYISKMYLNCMDILTSRDMLNMLTTRSILKHGFNNQKYSNFEHFIANFNKKPQDSETQQLTTFHKKDLVIKKTTSSEPIKPKIYECLVKWFDKFEDINVDNMAFVLNLPYVREPQLSTTLHKTISHFGEIHSLKIFNDRISPFDDKVDLNHKGKLPPGKDYSQLYALVQFVNNENKLRFCDTAVRCFGTIYNGRLIYSEFAERKTTLTLVIYPPFHTLRDAFEEIANGLTHSAISSTRTRKTKSSGVNDIDHCTILCYEEDIIVKSSKKYIRKERINGCISELQPQCILLKFPSFQLAYIAKSRLERYLSLQWPSFISFDTYRCTLHNGRWVDGPRIIHSNVKTTQNF</sequence>
<dbReference type="PROSITE" id="PS50102">
    <property type="entry name" value="RRM"/>
    <property type="match status" value="1"/>
</dbReference>
<feature type="domain" description="RRM" evidence="2">
    <location>
        <begin position="275"/>
        <end position="377"/>
    </location>
</feature>
<name>A0A1R4AAP3_BABMR</name>
<dbReference type="InterPro" id="IPR000504">
    <property type="entry name" value="RRM_dom"/>
</dbReference>
<evidence type="ECO:0000259" key="2">
    <source>
        <dbReference type="PROSITE" id="PS50102"/>
    </source>
</evidence>
<dbReference type="GO" id="GO:0003723">
    <property type="term" value="F:RNA binding"/>
    <property type="evidence" value="ECO:0007669"/>
    <property type="project" value="UniProtKB-UniRule"/>
</dbReference>
<accession>A0A1R4AAP3</accession>
<organism evidence="3 4">
    <name type="scientific">Babesia microti (strain RI)</name>
    <dbReference type="NCBI Taxonomy" id="1133968"/>
    <lineage>
        <taxon>Eukaryota</taxon>
        <taxon>Sar</taxon>
        <taxon>Alveolata</taxon>
        <taxon>Apicomplexa</taxon>
        <taxon>Aconoidasida</taxon>
        <taxon>Piroplasmida</taxon>
        <taxon>Babesiidae</taxon>
        <taxon>Babesia</taxon>
    </lineage>
</organism>
<protein>
    <recommendedName>
        <fullName evidence="2">RRM domain-containing protein</fullName>
    </recommendedName>
</protein>
<dbReference type="OrthoDB" id="366012at2759"/>
<dbReference type="AlphaFoldDB" id="A0A1R4AAP3"/>
<evidence type="ECO:0000313" key="3">
    <source>
        <dbReference type="EMBL" id="SJK86072.1"/>
    </source>
</evidence>
<dbReference type="VEuPathDB" id="PiroplasmaDB:BMR1_02g03035"/>
<dbReference type="Proteomes" id="UP000002899">
    <property type="component" value="Chromosome II"/>
</dbReference>
<keyword evidence="4" id="KW-1185">Reference proteome</keyword>